<dbReference type="GO" id="GO:0001819">
    <property type="term" value="P:positive regulation of cytokine production"/>
    <property type="evidence" value="ECO:0007669"/>
    <property type="project" value="InterPro"/>
</dbReference>
<evidence type="ECO:0000256" key="2">
    <source>
        <dbReference type="SAM" id="Phobius"/>
    </source>
</evidence>
<dbReference type="GO" id="GO:0050853">
    <property type="term" value="P:B cell receptor signaling pathway"/>
    <property type="evidence" value="ECO:0007669"/>
    <property type="project" value="TreeGrafter"/>
</dbReference>
<feature type="region of interest" description="Disordered" evidence="1">
    <location>
        <begin position="178"/>
        <end position="198"/>
    </location>
</feature>
<keyword evidence="2" id="KW-1133">Transmembrane helix</keyword>
<feature type="transmembrane region" description="Helical" evidence="2">
    <location>
        <begin position="20"/>
        <end position="42"/>
    </location>
</feature>
<evidence type="ECO:0000313" key="4">
    <source>
        <dbReference type="Proteomes" id="UP000465112"/>
    </source>
</evidence>
<dbReference type="GO" id="GO:0050861">
    <property type="term" value="P:positive regulation of B cell receptor signaling pathway"/>
    <property type="evidence" value="ECO:0007669"/>
    <property type="project" value="InterPro"/>
</dbReference>
<dbReference type="AlphaFoldDB" id="A0A6A5FR01"/>
<accession>A0A6A5FR01</accession>
<proteinExistence type="predicted"/>
<sequence length="270" mass="31220">MKKTVRNISKDHNMEAQQVWHLSFVSTWIFVFFFLSVCSGMSTLELESTVFVAFAGEEIAIKCELVIPANQTRYVLTCSDPFENQIYNYSSETTGQRQRVQLTLKLKNLAMSGEYSCQYKKATVYWFLRVRGDGYRDLVMWDYTEFIIVAVFTGVLLVFSVVGSVCVFRGHGCTTECRNTDRKRKQNTEEMKETEMEEDNMDVITAPSTSFYASLEPRPRSIYDVLDHSAANREPDQSKAKPKKREPKETMTQPTQDQHEGVFEIVYENF</sequence>
<evidence type="ECO:0000313" key="3">
    <source>
        <dbReference type="EMBL" id="KAF1395133.1"/>
    </source>
</evidence>
<protein>
    <submittedName>
        <fullName evidence="3">Uncharacterized protein</fullName>
    </submittedName>
</protein>
<comment type="caution">
    <text evidence="3">The sequence shown here is derived from an EMBL/GenBank/DDBJ whole genome shotgun (WGS) entry which is preliminary data.</text>
</comment>
<feature type="compositionally biased region" description="Basic and acidic residues" evidence="1">
    <location>
        <begin position="224"/>
        <end position="239"/>
    </location>
</feature>
<feature type="transmembrane region" description="Helical" evidence="2">
    <location>
        <begin position="146"/>
        <end position="168"/>
    </location>
</feature>
<keyword evidence="2" id="KW-0812">Transmembrane</keyword>
<feature type="region of interest" description="Disordered" evidence="1">
    <location>
        <begin position="224"/>
        <end position="270"/>
    </location>
</feature>
<dbReference type="PANTHER" id="PTHR35680:SF1">
    <property type="entry name" value="NFAT ACTIVATION MOLECULE 1"/>
    <property type="match status" value="1"/>
</dbReference>
<keyword evidence="4" id="KW-1185">Reference proteome</keyword>
<dbReference type="InterPro" id="IPR033549">
    <property type="entry name" value="NFAM1"/>
</dbReference>
<reference evidence="3 4" key="1">
    <citation type="submission" date="2019-06" db="EMBL/GenBank/DDBJ databases">
        <title>A chromosome-scale genome assembly of the European perch, Perca fluviatilis.</title>
        <authorList>
            <person name="Roques C."/>
            <person name="Zahm M."/>
            <person name="Cabau C."/>
            <person name="Klopp C."/>
            <person name="Bouchez O."/>
            <person name="Donnadieu C."/>
            <person name="Kuhl H."/>
            <person name="Gislard M."/>
            <person name="Guendouz S."/>
            <person name="Journot L."/>
            <person name="Haffray P."/>
            <person name="Bestin A."/>
            <person name="Morvezen R."/>
            <person name="Feron R."/>
            <person name="Wen M."/>
            <person name="Jouanno E."/>
            <person name="Herpin A."/>
            <person name="Schartl M."/>
            <person name="Postlethwait J."/>
            <person name="Schaerlinger B."/>
            <person name="Chardard D."/>
            <person name="Lecocq T."/>
            <person name="Poncet C."/>
            <person name="Jaffrelo L."/>
            <person name="Lampietro C."/>
            <person name="Guiguen Y."/>
        </authorList>
    </citation>
    <scope>NUCLEOTIDE SEQUENCE [LARGE SCALE GENOMIC DNA]</scope>
    <source>
        <tissue evidence="3">Blood</tissue>
    </source>
</reference>
<dbReference type="GO" id="GO:0045121">
    <property type="term" value="C:membrane raft"/>
    <property type="evidence" value="ECO:0007669"/>
    <property type="project" value="TreeGrafter"/>
</dbReference>
<evidence type="ECO:0000256" key="1">
    <source>
        <dbReference type="SAM" id="MobiDB-lite"/>
    </source>
</evidence>
<gene>
    <name evidence="3" type="ORF">PFLUV_G00008380</name>
</gene>
<dbReference type="PANTHER" id="PTHR35680">
    <property type="entry name" value="NFAT ACTIVATION MOLECULE 1"/>
    <property type="match status" value="1"/>
</dbReference>
<dbReference type="GO" id="GO:0004888">
    <property type="term" value="F:transmembrane signaling receptor activity"/>
    <property type="evidence" value="ECO:0007669"/>
    <property type="project" value="InterPro"/>
</dbReference>
<name>A0A6A5FR01_PERFL</name>
<keyword evidence="2" id="KW-0472">Membrane</keyword>
<organism evidence="3 4">
    <name type="scientific">Perca fluviatilis</name>
    <name type="common">European perch</name>
    <dbReference type="NCBI Taxonomy" id="8168"/>
    <lineage>
        <taxon>Eukaryota</taxon>
        <taxon>Metazoa</taxon>
        <taxon>Chordata</taxon>
        <taxon>Craniata</taxon>
        <taxon>Vertebrata</taxon>
        <taxon>Euteleostomi</taxon>
        <taxon>Actinopterygii</taxon>
        <taxon>Neopterygii</taxon>
        <taxon>Teleostei</taxon>
        <taxon>Neoteleostei</taxon>
        <taxon>Acanthomorphata</taxon>
        <taxon>Eupercaria</taxon>
        <taxon>Perciformes</taxon>
        <taxon>Percoidei</taxon>
        <taxon>Percidae</taxon>
        <taxon>Percinae</taxon>
        <taxon>Perca</taxon>
    </lineage>
</organism>
<dbReference type="EMBL" id="VHII01000001">
    <property type="protein sequence ID" value="KAF1395133.1"/>
    <property type="molecule type" value="Genomic_DNA"/>
</dbReference>
<dbReference type="Proteomes" id="UP000465112">
    <property type="component" value="Chromosome 1"/>
</dbReference>
<dbReference type="GO" id="GO:0045577">
    <property type="term" value="P:regulation of B cell differentiation"/>
    <property type="evidence" value="ECO:0007669"/>
    <property type="project" value="InterPro"/>
</dbReference>